<dbReference type="Pfam" id="PF03328">
    <property type="entry name" value="HpcH_HpaI"/>
    <property type="match status" value="1"/>
</dbReference>
<keyword evidence="2 5" id="KW-0479">Metal-binding</keyword>
<evidence type="ECO:0000256" key="3">
    <source>
        <dbReference type="ARBA" id="ARBA00022842"/>
    </source>
</evidence>
<dbReference type="InterPro" id="IPR005000">
    <property type="entry name" value="Aldolase/citrate-lyase_domain"/>
</dbReference>
<reference evidence="7 8" key="1">
    <citation type="submission" date="2019-09" db="EMBL/GenBank/DDBJ databases">
        <title>Complete genome sequence of Arachidicoccus sp. B3-10 isolated from apple orchard soil.</title>
        <authorList>
            <person name="Kim H.S."/>
            <person name="Han K.-I."/>
            <person name="Suh M.K."/>
            <person name="Lee K.C."/>
            <person name="Eom M.K."/>
            <person name="Kim J.-S."/>
            <person name="Kang S.W."/>
            <person name="Sin Y."/>
            <person name="Lee J.-S."/>
        </authorList>
    </citation>
    <scope>NUCLEOTIDE SEQUENCE [LARGE SCALE GENOMIC DNA]</scope>
    <source>
        <strain evidence="7 8">B3-10</strain>
    </source>
</reference>
<dbReference type="SUPFAM" id="SSF51621">
    <property type="entry name" value="Phosphoenolpyruvate/pyruvate domain"/>
    <property type="match status" value="1"/>
</dbReference>
<feature type="binding site" evidence="4">
    <location>
        <position position="130"/>
    </location>
    <ligand>
        <name>substrate</name>
    </ligand>
</feature>
<dbReference type="InterPro" id="IPR040442">
    <property type="entry name" value="Pyrv_kinase-like_dom_sf"/>
</dbReference>
<protein>
    <submittedName>
        <fullName evidence="7">CoA ester lyase</fullName>
    </submittedName>
</protein>
<feature type="binding site" evidence="5">
    <location>
        <position position="130"/>
    </location>
    <ligand>
        <name>Mg(2+)</name>
        <dbReference type="ChEBI" id="CHEBI:18420"/>
    </ligand>
</feature>
<dbReference type="PANTHER" id="PTHR32308:SF0">
    <property type="entry name" value="HPCH_HPAI ALDOLASE_CITRATE LYASE DOMAIN-CONTAINING PROTEIN"/>
    <property type="match status" value="1"/>
</dbReference>
<comment type="cofactor">
    <cofactor evidence="1">
        <name>Mg(2+)</name>
        <dbReference type="ChEBI" id="CHEBI:18420"/>
    </cofactor>
</comment>
<dbReference type="Proteomes" id="UP000292424">
    <property type="component" value="Chromosome"/>
</dbReference>
<dbReference type="EMBL" id="CP044016">
    <property type="protein sequence ID" value="QES88709.1"/>
    <property type="molecule type" value="Genomic_DNA"/>
</dbReference>
<dbReference type="PANTHER" id="PTHR32308">
    <property type="entry name" value="LYASE BETA SUBUNIT, PUTATIVE (AFU_ORTHOLOGUE AFUA_4G13030)-RELATED"/>
    <property type="match status" value="1"/>
</dbReference>
<evidence type="ECO:0000313" key="8">
    <source>
        <dbReference type="Proteomes" id="UP000292424"/>
    </source>
</evidence>
<keyword evidence="7" id="KW-0456">Lyase</keyword>
<feature type="binding site" evidence="4">
    <location>
        <position position="73"/>
    </location>
    <ligand>
        <name>substrate</name>
    </ligand>
</feature>
<dbReference type="Gene3D" id="3.20.20.60">
    <property type="entry name" value="Phosphoenolpyruvate-binding domains"/>
    <property type="match status" value="1"/>
</dbReference>
<evidence type="ECO:0000256" key="1">
    <source>
        <dbReference type="ARBA" id="ARBA00001946"/>
    </source>
</evidence>
<feature type="binding site" evidence="5">
    <location>
        <position position="157"/>
    </location>
    <ligand>
        <name>Mg(2+)</name>
        <dbReference type="ChEBI" id="CHEBI:18420"/>
    </ligand>
</feature>
<dbReference type="AlphaFoldDB" id="A0A5P2G3K3"/>
<dbReference type="GO" id="GO:0006107">
    <property type="term" value="P:oxaloacetate metabolic process"/>
    <property type="evidence" value="ECO:0007669"/>
    <property type="project" value="TreeGrafter"/>
</dbReference>
<dbReference type="RefSeq" id="WP_131329677.1">
    <property type="nucleotide sequence ID" value="NZ_CP044016.1"/>
</dbReference>
<sequence length="281" mass="31206">MNFENINQIYGRSFLFTPANKSELFEKALHSGADIILLDLEDAVSIENKKEARQNIQTLFSNEDDDINRIGIRINALNTSMGLEDLLMLKELPVLPKVIVVPKFESYYTIEMIRSILNHVDSLSIIGLIETAYSVSHLSEILNTPFKPDALMLGAADLCADLDAENDLQTLLSIRSQMVSVCATYGIGLIDTPFFEIHNLNGLKQETQLVKRLGFSAKAAIHPSHISIINETFSPSDNEIARAKEIIKLANKGAGQLNGHMIDYAMAKKAHKIINKADLIK</sequence>
<evidence type="ECO:0000256" key="2">
    <source>
        <dbReference type="ARBA" id="ARBA00022723"/>
    </source>
</evidence>
<organism evidence="7 8">
    <name type="scientific">Rhizosphaericola mali</name>
    <dbReference type="NCBI Taxonomy" id="2545455"/>
    <lineage>
        <taxon>Bacteria</taxon>
        <taxon>Pseudomonadati</taxon>
        <taxon>Bacteroidota</taxon>
        <taxon>Chitinophagia</taxon>
        <taxon>Chitinophagales</taxon>
        <taxon>Chitinophagaceae</taxon>
        <taxon>Rhizosphaericola</taxon>
    </lineage>
</organism>
<evidence type="ECO:0000256" key="4">
    <source>
        <dbReference type="PIRSR" id="PIRSR015582-1"/>
    </source>
</evidence>
<evidence type="ECO:0000256" key="5">
    <source>
        <dbReference type="PIRSR" id="PIRSR015582-2"/>
    </source>
</evidence>
<accession>A0A5P2G3K3</accession>
<evidence type="ECO:0000313" key="7">
    <source>
        <dbReference type="EMBL" id="QES88709.1"/>
    </source>
</evidence>
<dbReference type="InterPro" id="IPR011206">
    <property type="entry name" value="Citrate_lyase_beta/mcl1/mcl2"/>
</dbReference>
<keyword evidence="3 5" id="KW-0460">Magnesium</keyword>
<feature type="domain" description="HpcH/HpaI aldolase/citrate lyase" evidence="6">
    <location>
        <begin position="12"/>
        <end position="223"/>
    </location>
</feature>
<proteinExistence type="predicted"/>
<dbReference type="KEGG" id="arac:E0W69_008610"/>
<evidence type="ECO:0000259" key="6">
    <source>
        <dbReference type="Pfam" id="PF03328"/>
    </source>
</evidence>
<keyword evidence="8" id="KW-1185">Reference proteome</keyword>
<dbReference type="InterPro" id="IPR015813">
    <property type="entry name" value="Pyrv/PenolPyrv_kinase-like_dom"/>
</dbReference>
<dbReference type="GO" id="GO:0000287">
    <property type="term" value="F:magnesium ion binding"/>
    <property type="evidence" value="ECO:0007669"/>
    <property type="project" value="TreeGrafter"/>
</dbReference>
<name>A0A5P2G3K3_9BACT</name>
<dbReference type="OrthoDB" id="9786940at2"/>
<dbReference type="GO" id="GO:0016829">
    <property type="term" value="F:lyase activity"/>
    <property type="evidence" value="ECO:0007669"/>
    <property type="project" value="UniProtKB-KW"/>
</dbReference>
<dbReference type="PIRSF" id="PIRSF015582">
    <property type="entry name" value="Cit_lyase_B"/>
    <property type="match status" value="1"/>
</dbReference>
<gene>
    <name evidence="7" type="ORF">E0W69_008610</name>
</gene>